<dbReference type="PROSITE" id="PS50011">
    <property type="entry name" value="PROTEIN_KINASE_DOM"/>
    <property type="match status" value="1"/>
</dbReference>
<comment type="caution">
    <text evidence="17">The sequence shown here is derived from an EMBL/GenBank/DDBJ whole genome shotgun (WGS) entry which is preliminary data.</text>
</comment>
<dbReference type="Gene3D" id="3.30.505.10">
    <property type="entry name" value="SH2 domain"/>
    <property type="match status" value="1"/>
</dbReference>
<dbReference type="InterPro" id="IPR000980">
    <property type="entry name" value="SH2"/>
</dbReference>
<name>A0A267GEJ9_9PLAT</name>
<evidence type="ECO:0000259" key="14">
    <source>
        <dbReference type="PROSITE" id="PS50001"/>
    </source>
</evidence>
<reference evidence="17 18" key="1">
    <citation type="submission" date="2017-06" db="EMBL/GenBank/DDBJ databases">
        <title>A platform for efficient transgenesis in Macrostomum lignano, a flatworm model organism for stem cell research.</title>
        <authorList>
            <person name="Berezikov E."/>
        </authorList>
    </citation>
    <scope>NUCLEOTIDE SEQUENCE [LARGE SCALE GENOMIC DNA]</scope>
    <source>
        <strain evidence="17">DV1</strain>
        <tissue evidence="17">Whole organism</tissue>
    </source>
</reference>
<dbReference type="InterPro" id="IPR001452">
    <property type="entry name" value="SH3_domain"/>
</dbReference>
<feature type="domain" description="SH3" evidence="15">
    <location>
        <begin position="46"/>
        <end position="107"/>
    </location>
</feature>
<dbReference type="InterPro" id="IPR036860">
    <property type="entry name" value="SH2_dom_sf"/>
</dbReference>
<dbReference type="PROSITE" id="PS00107">
    <property type="entry name" value="PROTEIN_KINASE_ATP"/>
    <property type="match status" value="1"/>
</dbReference>
<evidence type="ECO:0000256" key="1">
    <source>
        <dbReference type="ARBA" id="ARBA00022443"/>
    </source>
</evidence>
<sequence length="500" mass="56393">MADQQNRKSNTSRKASLDSVRPKKPPRDDEYAQQPPPPTPPSLPVSEYPTARALHAYTAESADELDFKKDDVLDIISDLSKGWWYARRHRGNKLGYVPSNYVLLNNAEVTQQPGWMEITRSEADKLLLQPGLPEGLFVLRPCSVGCYSISLRVKHLTKPNFYSVQHYRMSITSAGLFCISPEVTFHSVGELLAHYAQTADGMACKLLKPYPQPPPPPPADLSQLEVNRDCFVLLEVIGHGSFSEVHQAKWNNSIFVAVKTLKPNMEAEQNFIQEARLLLKAHHPHVLQIMGVCTDREPLYIVTELMANGSLLNYLRKDKGVLLNIEHLLRMMMQLVEAMAHLESLRIVHRDLRAANVLVGDDARVKLADFGLARELDDAGLYTGQGEKFPAKWTPSEAVTKGRFTAKSDVWSFGVVMWEFVTYGGVPYQGLQNREAVELVSKGYRMPNPHGGHIRCDPSLYQIMLDCWSASPEKRPTFAKLKDQLKAYAPEKHRASRRRV</sequence>
<dbReference type="InterPro" id="IPR000719">
    <property type="entry name" value="Prot_kinase_dom"/>
</dbReference>
<evidence type="ECO:0000256" key="10">
    <source>
        <dbReference type="PROSITE-ProRule" id="PRU00192"/>
    </source>
</evidence>
<dbReference type="PRINTS" id="PR00452">
    <property type="entry name" value="SH3DOMAIN"/>
</dbReference>
<evidence type="ECO:0000256" key="11">
    <source>
        <dbReference type="PROSITE-ProRule" id="PRU10141"/>
    </source>
</evidence>
<evidence type="ECO:0000256" key="6">
    <source>
        <dbReference type="ARBA" id="ARBA00022840"/>
    </source>
</evidence>
<feature type="domain" description="Protein kinase" evidence="16">
    <location>
        <begin position="231"/>
        <end position="489"/>
    </location>
</feature>
<evidence type="ECO:0000256" key="12">
    <source>
        <dbReference type="RuleBase" id="RU362096"/>
    </source>
</evidence>
<keyword evidence="9" id="KW-0727">SH2 domain</keyword>
<dbReference type="InterPro" id="IPR036028">
    <property type="entry name" value="SH3-like_dom_sf"/>
</dbReference>
<organism evidence="17 18">
    <name type="scientific">Macrostomum lignano</name>
    <dbReference type="NCBI Taxonomy" id="282301"/>
    <lineage>
        <taxon>Eukaryota</taxon>
        <taxon>Metazoa</taxon>
        <taxon>Spiralia</taxon>
        <taxon>Lophotrochozoa</taxon>
        <taxon>Platyhelminthes</taxon>
        <taxon>Rhabditophora</taxon>
        <taxon>Macrostomorpha</taxon>
        <taxon>Macrostomida</taxon>
        <taxon>Macrostomidae</taxon>
        <taxon>Macrostomum</taxon>
    </lineage>
</organism>
<feature type="domain" description="SH2" evidence="14">
    <location>
        <begin position="84"/>
        <end position="210"/>
    </location>
</feature>
<dbReference type="Gene3D" id="2.30.30.40">
    <property type="entry name" value="SH3 Domains"/>
    <property type="match status" value="1"/>
</dbReference>
<accession>A0A267GEJ9</accession>
<evidence type="ECO:0000256" key="13">
    <source>
        <dbReference type="SAM" id="MobiDB-lite"/>
    </source>
</evidence>
<comment type="similarity">
    <text evidence="12">Belongs to the protein kinase superfamily. Tyr protein kinase family.</text>
</comment>
<evidence type="ECO:0000256" key="4">
    <source>
        <dbReference type="ARBA" id="ARBA00022741"/>
    </source>
</evidence>
<keyword evidence="6 11" id="KW-0067">ATP-binding</keyword>
<evidence type="ECO:0000256" key="7">
    <source>
        <dbReference type="ARBA" id="ARBA00023137"/>
    </source>
</evidence>
<evidence type="ECO:0000256" key="2">
    <source>
        <dbReference type="ARBA" id="ARBA00022553"/>
    </source>
</evidence>
<dbReference type="SUPFAM" id="SSF55550">
    <property type="entry name" value="SH2 domain"/>
    <property type="match status" value="1"/>
</dbReference>
<proteinExistence type="inferred from homology"/>
<dbReference type="GO" id="GO:0004715">
    <property type="term" value="F:non-membrane spanning protein tyrosine kinase activity"/>
    <property type="evidence" value="ECO:0007669"/>
    <property type="project" value="UniProtKB-EC"/>
</dbReference>
<dbReference type="InterPro" id="IPR011009">
    <property type="entry name" value="Kinase-like_dom_sf"/>
</dbReference>
<dbReference type="InterPro" id="IPR008266">
    <property type="entry name" value="Tyr_kinase_AS"/>
</dbReference>
<keyword evidence="4 11" id="KW-0547">Nucleotide-binding</keyword>
<dbReference type="Proteomes" id="UP000215902">
    <property type="component" value="Unassembled WGS sequence"/>
</dbReference>
<gene>
    <name evidence="17" type="ORF">BOX15_Mlig030404g3</name>
</gene>
<dbReference type="EMBL" id="NIVC01000412">
    <property type="protein sequence ID" value="PAA83662.1"/>
    <property type="molecule type" value="Genomic_DNA"/>
</dbReference>
<dbReference type="SMART" id="SM00252">
    <property type="entry name" value="SH2"/>
    <property type="match status" value="1"/>
</dbReference>
<evidence type="ECO:0000259" key="15">
    <source>
        <dbReference type="PROSITE" id="PS50002"/>
    </source>
</evidence>
<evidence type="ECO:0000256" key="8">
    <source>
        <dbReference type="ARBA" id="ARBA00051245"/>
    </source>
</evidence>
<dbReference type="FunFam" id="1.10.510.10:FF:000554">
    <property type="entry name" value="Predicted protein"/>
    <property type="match status" value="1"/>
</dbReference>
<keyword evidence="18" id="KW-1185">Reference proteome</keyword>
<dbReference type="OrthoDB" id="4062651at2759"/>
<dbReference type="InterPro" id="IPR020635">
    <property type="entry name" value="Tyr_kinase_cat_dom"/>
</dbReference>
<evidence type="ECO:0000313" key="18">
    <source>
        <dbReference type="Proteomes" id="UP000215902"/>
    </source>
</evidence>
<keyword evidence="7 12" id="KW-0829">Tyrosine-protein kinase</keyword>
<dbReference type="PRINTS" id="PR00109">
    <property type="entry name" value="TYRKINASE"/>
</dbReference>
<dbReference type="Pfam" id="PF00017">
    <property type="entry name" value="SH2"/>
    <property type="match status" value="1"/>
</dbReference>
<dbReference type="GO" id="GO:0005524">
    <property type="term" value="F:ATP binding"/>
    <property type="evidence" value="ECO:0007669"/>
    <property type="project" value="UniProtKB-UniRule"/>
</dbReference>
<keyword evidence="2" id="KW-0597">Phosphoprotein</keyword>
<keyword evidence="1 10" id="KW-0728">SH3 domain</keyword>
<dbReference type="AlphaFoldDB" id="A0A267GEJ9"/>
<feature type="binding site" evidence="11">
    <location>
        <position position="259"/>
    </location>
    <ligand>
        <name>ATP</name>
        <dbReference type="ChEBI" id="CHEBI:30616"/>
    </ligand>
</feature>
<evidence type="ECO:0000259" key="16">
    <source>
        <dbReference type="PROSITE" id="PS50011"/>
    </source>
</evidence>
<dbReference type="InterPro" id="IPR050198">
    <property type="entry name" value="Non-receptor_tyrosine_kinases"/>
</dbReference>
<dbReference type="SMART" id="SM00326">
    <property type="entry name" value="SH3"/>
    <property type="match status" value="1"/>
</dbReference>
<dbReference type="InterPro" id="IPR017441">
    <property type="entry name" value="Protein_kinase_ATP_BS"/>
</dbReference>
<dbReference type="STRING" id="282301.A0A267GEJ9"/>
<keyword evidence="5 12" id="KW-0418">Kinase</keyword>
<evidence type="ECO:0000256" key="9">
    <source>
        <dbReference type="PROSITE-ProRule" id="PRU00191"/>
    </source>
</evidence>
<dbReference type="PROSITE" id="PS50001">
    <property type="entry name" value="SH2"/>
    <property type="match status" value="1"/>
</dbReference>
<dbReference type="PROSITE" id="PS00109">
    <property type="entry name" value="PROTEIN_KINASE_TYR"/>
    <property type="match status" value="1"/>
</dbReference>
<dbReference type="SMART" id="SM00219">
    <property type="entry name" value="TyrKc"/>
    <property type="match status" value="1"/>
</dbReference>
<dbReference type="Pfam" id="PF00018">
    <property type="entry name" value="SH3_1"/>
    <property type="match status" value="1"/>
</dbReference>
<feature type="region of interest" description="Disordered" evidence="13">
    <location>
        <begin position="1"/>
        <end position="47"/>
    </location>
</feature>
<keyword evidence="3 12" id="KW-0808">Transferase</keyword>
<dbReference type="CDD" id="cd00174">
    <property type="entry name" value="SH3"/>
    <property type="match status" value="1"/>
</dbReference>
<dbReference type="PANTHER" id="PTHR24418">
    <property type="entry name" value="TYROSINE-PROTEIN KINASE"/>
    <property type="match status" value="1"/>
</dbReference>
<protein>
    <recommendedName>
        <fullName evidence="12">Tyrosine-protein kinase</fullName>
        <ecNumber evidence="12">2.7.10.2</ecNumber>
    </recommendedName>
</protein>
<dbReference type="InterPro" id="IPR001245">
    <property type="entry name" value="Ser-Thr/Tyr_kinase_cat_dom"/>
</dbReference>
<evidence type="ECO:0000313" key="17">
    <source>
        <dbReference type="EMBL" id="PAA83662.1"/>
    </source>
</evidence>
<dbReference type="Gene3D" id="1.10.510.10">
    <property type="entry name" value="Transferase(Phosphotransferase) domain 1"/>
    <property type="match status" value="1"/>
</dbReference>
<comment type="catalytic activity">
    <reaction evidence="8 12">
        <text>L-tyrosyl-[protein] + ATP = O-phospho-L-tyrosyl-[protein] + ADP + H(+)</text>
        <dbReference type="Rhea" id="RHEA:10596"/>
        <dbReference type="Rhea" id="RHEA-COMP:10136"/>
        <dbReference type="Rhea" id="RHEA-COMP:20101"/>
        <dbReference type="ChEBI" id="CHEBI:15378"/>
        <dbReference type="ChEBI" id="CHEBI:30616"/>
        <dbReference type="ChEBI" id="CHEBI:46858"/>
        <dbReference type="ChEBI" id="CHEBI:61978"/>
        <dbReference type="ChEBI" id="CHEBI:456216"/>
        <dbReference type="EC" id="2.7.10.2"/>
    </reaction>
</comment>
<dbReference type="PROSITE" id="PS50002">
    <property type="entry name" value="SH3"/>
    <property type="match status" value="1"/>
</dbReference>
<dbReference type="EC" id="2.7.10.2" evidence="12"/>
<dbReference type="Pfam" id="PF07714">
    <property type="entry name" value="PK_Tyr_Ser-Thr"/>
    <property type="match status" value="1"/>
</dbReference>
<evidence type="ECO:0000256" key="3">
    <source>
        <dbReference type="ARBA" id="ARBA00022679"/>
    </source>
</evidence>
<dbReference type="SUPFAM" id="SSF56112">
    <property type="entry name" value="Protein kinase-like (PK-like)"/>
    <property type="match status" value="1"/>
</dbReference>
<evidence type="ECO:0000256" key="5">
    <source>
        <dbReference type="ARBA" id="ARBA00022777"/>
    </source>
</evidence>
<feature type="compositionally biased region" description="Pro residues" evidence="13">
    <location>
        <begin position="34"/>
        <end position="43"/>
    </location>
</feature>
<dbReference type="SUPFAM" id="SSF50044">
    <property type="entry name" value="SH3-domain"/>
    <property type="match status" value="1"/>
</dbReference>